<dbReference type="InterPro" id="IPR046253">
    <property type="entry name" value="DUF6286"/>
</dbReference>
<keyword evidence="1" id="KW-1133">Transmembrane helix</keyword>
<sequence>MSTNTSLYSRLSRRETHAPRSVLAITLAVLLILVAAWIGTEIVLSLLALPALLVAPADMFSSALGVLEQPAQYVGIAGVVVAIIGLVLLIAGIAPGRRARHTLSSTRTATVADNAVIASALARHAAHAGNVSPDNVTVSVSHRRADVHLTPASGLPVDAAAITAAVNQQLEQYELTPRVTAKVRVAENGKVGA</sequence>
<protein>
    <recommendedName>
        <fullName evidence="2">DUF6286 domain-containing protein</fullName>
    </recommendedName>
</protein>
<comment type="caution">
    <text evidence="3">The sequence shown here is derived from an EMBL/GenBank/DDBJ whole genome shotgun (WGS) entry which is preliminary data.</text>
</comment>
<dbReference type="OrthoDB" id="5126451at2"/>
<dbReference type="Pfam" id="PF19803">
    <property type="entry name" value="DUF6286"/>
    <property type="match status" value="1"/>
</dbReference>
<feature type="domain" description="DUF6286" evidence="2">
    <location>
        <begin position="83"/>
        <end position="185"/>
    </location>
</feature>
<evidence type="ECO:0000313" key="3">
    <source>
        <dbReference type="EMBL" id="KAB1637509.1"/>
    </source>
</evidence>
<reference evidence="3 4" key="1">
    <citation type="submission" date="2019-09" db="EMBL/GenBank/DDBJ databases">
        <title>Phylogeny of genus Pseudoclavibacter and closely related genus.</title>
        <authorList>
            <person name="Li Y."/>
        </authorList>
    </citation>
    <scope>NUCLEOTIDE SEQUENCE [LARGE SCALE GENOMIC DNA]</scope>
    <source>
        <strain evidence="3 4">THG-MD12</strain>
    </source>
</reference>
<dbReference type="Proteomes" id="UP000490386">
    <property type="component" value="Unassembled WGS sequence"/>
</dbReference>
<keyword evidence="1" id="KW-0812">Transmembrane</keyword>
<gene>
    <name evidence="3" type="ORF">F8O03_09780</name>
</gene>
<dbReference type="AlphaFoldDB" id="A0A7J5B193"/>
<dbReference type="RefSeq" id="WP_151423719.1">
    <property type="nucleotide sequence ID" value="NZ_WBJX01000003.1"/>
</dbReference>
<feature type="transmembrane region" description="Helical" evidence="1">
    <location>
        <begin position="73"/>
        <end position="94"/>
    </location>
</feature>
<evidence type="ECO:0000259" key="2">
    <source>
        <dbReference type="Pfam" id="PF19803"/>
    </source>
</evidence>
<evidence type="ECO:0000313" key="4">
    <source>
        <dbReference type="Proteomes" id="UP000490386"/>
    </source>
</evidence>
<accession>A0A7J5B193</accession>
<keyword evidence="4" id="KW-1185">Reference proteome</keyword>
<evidence type="ECO:0000256" key="1">
    <source>
        <dbReference type="SAM" id="Phobius"/>
    </source>
</evidence>
<name>A0A7J5B193_9MICO</name>
<dbReference type="EMBL" id="WBJX01000003">
    <property type="protein sequence ID" value="KAB1637509.1"/>
    <property type="molecule type" value="Genomic_DNA"/>
</dbReference>
<proteinExistence type="predicted"/>
<organism evidence="3 4">
    <name type="scientific">Pseudoclavibacter terrae</name>
    <dbReference type="NCBI Taxonomy" id="1530195"/>
    <lineage>
        <taxon>Bacteria</taxon>
        <taxon>Bacillati</taxon>
        <taxon>Actinomycetota</taxon>
        <taxon>Actinomycetes</taxon>
        <taxon>Micrococcales</taxon>
        <taxon>Microbacteriaceae</taxon>
        <taxon>Pseudoclavibacter</taxon>
    </lineage>
</organism>
<keyword evidence="1" id="KW-0472">Membrane</keyword>
<feature type="transmembrane region" description="Helical" evidence="1">
    <location>
        <begin position="21"/>
        <end position="53"/>
    </location>
</feature>